<gene>
    <name evidence="2" type="ORF">ALC57_06475</name>
</gene>
<accession>A0A151J8L5</accession>
<dbReference type="SUPFAM" id="SSF48264">
    <property type="entry name" value="Cytochrome P450"/>
    <property type="match status" value="1"/>
</dbReference>
<dbReference type="STRING" id="471704.A0A151J8L5"/>
<reference evidence="2 3" key="1">
    <citation type="submission" date="2015-09" db="EMBL/GenBank/DDBJ databases">
        <title>Trachymyrmex cornetzi WGS genome.</title>
        <authorList>
            <person name="Nygaard S."/>
            <person name="Hu H."/>
            <person name="Boomsma J."/>
            <person name="Zhang G."/>
        </authorList>
    </citation>
    <scope>NUCLEOTIDE SEQUENCE [LARGE SCALE GENOMIC DNA]</scope>
    <source>
        <strain evidence="2">Tcor2-1</strain>
        <tissue evidence="2">Whole body</tissue>
    </source>
</reference>
<evidence type="ECO:0000313" key="2">
    <source>
        <dbReference type="EMBL" id="KYN21159.1"/>
    </source>
</evidence>
<protein>
    <submittedName>
        <fullName evidence="2">Cytochrome P450 4V2</fullName>
    </submittedName>
</protein>
<dbReference type="GO" id="GO:0020037">
    <property type="term" value="F:heme binding"/>
    <property type="evidence" value="ECO:0007669"/>
    <property type="project" value="InterPro"/>
</dbReference>
<dbReference type="GO" id="GO:0016705">
    <property type="term" value="F:oxidoreductase activity, acting on paired donors, with incorporation or reduction of molecular oxygen"/>
    <property type="evidence" value="ECO:0007669"/>
    <property type="project" value="InterPro"/>
</dbReference>
<keyword evidence="1" id="KW-0503">Monooxygenase</keyword>
<dbReference type="GO" id="GO:0004497">
    <property type="term" value="F:monooxygenase activity"/>
    <property type="evidence" value="ECO:0007669"/>
    <property type="project" value="UniProtKB-KW"/>
</dbReference>
<dbReference type="EMBL" id="KQ979519">
    <property type="protein sequence ID" value="KYN21159.1"/>
    <property type="molecule type" value="Genomic_DNA"/>
</dbReference>
<dbReference type="OrthoDB" id="7697964at2759"/>
<name>A0A151J8L5_9HYME</name>
<proteinExistence type="predicted"/>
<dbReference type="Proteomes" id="UP000078492">
    <property type="component" value="Unassembled WGS sequence"/>
</dbReference>
<dbReference type="Gene3D" id="1.10.630.10">
    <property type="entry name" value="Cytochrome P450"/>
    <property type="match status" value="1"/>
</dbReference>
<dbReference type="InterPro" id="IPR036396">
    <property type="entry name" value="Cyt_P450_sf"/>
</dbReference>
<evidence type="ECO:0000313" key="3">
    <source>
        <dbReference type="Proteomes" id="UP000078492"/>
    </source>
</evidence>
<dbReference type="AlphaFoldDB" id="A0A151J8L5"/>
<dbReference type="GO" id="GO:0005506">
    <property type="term" value="F:iron ion binding"/>
    <property type="evidence" value="ECO:0007669"/>
    <property type="project" value="InterPro"/>
</dbReference>
<evidence type="ECO:0000256" key="1">
    <source>
        <dbReference type="ARBA" id="ARBA00023033"/>
    </source>
</evidence>
<dbReference type="KEGG" id="tcz:108760064"/>
<organism evidence="2 3">
    <name type="scientific">Trachymyrmex cornetzi</name>
    <dbReference type="NCBI Taxonomy" id="471704"/>
    <lineage>
        <taxon>Eukaryota</taxon>
        <taxon>Metazoa</taxon>
        <taxon>Ecdysozoa</taxon>
        <taxon>Arthropoda</taxon>
        <taxon>Hexapoda</taxon>
        <taxon>Insecta</taxon>
        <taxon>Pterygota</taxon>
        <taxon>Neoptera</taxon>
        <taxon>Endopterygota</taxon>
        <taxon>Hymenoptera</taxon>
        <taxon>Apocrita</taxon>
        <taxon>Aculeata</taxon>
        <taxon>Formicoidea</taxon>
        <taxon>Formicidae</taxon>
        <taxon>Myrmicinae</taxon>
        <taxon>Trachymyrmex</taxon>
    </lineage>
</organism>
<sequence length="97" mass="11210">MGLVTAPASTWIENRKMIAPTFNMIILKEYFNTFVQESLILIEDLEKVAQNGNEIVCFEYLRICTIKIAFDTITGDKVERNLIDTWLEALTTYVILF</sequence>
<keyword evidence="3" id="KW-1185">Reference proteome</keyword>
<keyword evidence="1" id="KW-0560">Oxidoreductase</keyword>